<comment type="catalytic activity">
    <reaction evidence="12">
        <text>9-(9Z-octadecenoyloxy)-octadecanoate + H2O = 9-hydroxy-octadecanoate + (9Z)-octadecenoate + H(+)</text>
        <dbReference type="Rhea" id="RHEA:52048"/>
        <dbReference type="ChEBI" id="CHEBI:15377"/>
        <dbReference type="ChEBI" id="CHEBI:15378"/>
        <dbReference type="ChEBI" id="CHEBI:30823"/>
        <dbReference type="ChEBI" id="CHEBI:136282"/>
        <dbReference type="ChEBI" id="CHEBI:136286"/>
    </reaction>
    <physiologicalReaction direction="left-to-right" evidence="12">
        <dbReference type="Rhea" id="RHEA:52049"/>
    </physiologicalReaction>
</comment>
<reference evidence="18 19" key="1">
    <citation type="submission" date="2023-09" db="EMBL/GenBank/DDBJ databases">
        <title>Genomes of two closely related lineages of the louse Polyplax serrata with different host specificities.</title>
        <authorList>
            <person name="Martinu J."/>
            <person name="Tarabai H."/>
            <person name="Stefka J."/>
            <person name="Hypsa V."/>
        </authorList>
    </citation>
    <scope>NUCLEOTIDE SEQUENCE [LARGE SCALE GENOMIC DNA]</scope>
    <source>
        <strain evidence="18">98ZLc_SE</strain>
    </source>
</reference>
<evidence type="ECO:0000256" key="4">
    <source>
        <dbReference type="ARBA" id="ARBA00022692"/>
    </source>
</evidence>
<evidence type="ECO:0000256" key="2">
    <source>
        <dbReference type="ARBA" id="ARBA00004127"/>
    </source>
</evidence>
<evidence type="ECO:0000256" key="1">
    <source>
        <dbReference type="ARBA" id="ARBA00000923"/>
    </source>
</evidence>
<dbReference type="PANTHER" id="PTHR10989">
    <property type="entry name" value="ANDROGEN-INDUCED PROTEIN 1-RELATED"/>
    <property type="match status" value="1"/>
</dbReference>
<evidence type="ECO:0000256" key="12">
    <source>
        <dbReference type="ARBA" id="ARBA00048800"/>
    </source>
</evidence>
<evidence type="ECO:0000256" key="14">
    <source>
        <dbReference type="ARBA" id="ARBA00049296"/>
    </source>
</evidence>
<keyword evidence="6 17" id="KW-0472">Membrane</keyword>
<evidence type="ECO:0000313" key="18">
    <source>
        <dbReference type="EMBL" id="KAK6626581.1"/>
    </source>
</evidence>
<evidence type="ECO:0000256" key="8">
    <source>
        <dbReference type="ARBA" id="ARBA00047427"/>
    </source>
</evidence>
<comment type="catalytic activity">
    <reaction evidence="10">
        <text>12-octadecanoyloxy-octadecanoate + H2O = 12-hydroxyoctadecanoate + octadecanoate + H(+)</text>
        <dbReference type="Rhea" id="RHEA:52080"/>
        <dbReference type="ChEBI" id="CHEBI:15377"/>
        <dbReference type="ChEBI" id="CHEBI:15378"/>
        <dbReference type="ChEBI" id="CHEBI:25629"/>
        <dbReference type="ChEBI" id="CHEBI:84201"/>
        <dbReference type="ChEBI" id="CHEBI:136330"/>
    </reaction>
    <physiologicalReaction direction="left-to-right" evidence="10">
        <dbReference type="Rhea" id="RHEA:52081"/>
    </physiologicalReaction>
</comment>
<evidence type="ECO:0000256" key="13">
    <source>
        <dbReference type="ARBA" id="ARBA00049221"/>
    </source>
</evidence>
<feature type="transmembrane region" description="Helical" evidence="17">
    <location>
        <begin position="155"/>
        <end position="173"/>
    </location>
</feature>
<comment type="catalytic activity">
    <reaction evidence="11">
        <text>12-(9Z-octadecenoyloxy)-octadecanoate + H2O = 12-hydroxyoctadecanoate + (9Z)-octadecenoate + H(+)</text>
        <dbReference type="Rhea" id="RHEA:52060"/>
        <dbReference type="ChEBI" id="CHEBI:15377"/>
        <dbReference type="ChEBI" id="CHEBI:15378"/>
        <dbReference type="ChEBI" id="CHEBI:30823"/>
        <dbReference type="ChEBI" id="CHEBI:84201"/>
        <dbReference type="ChEBI" id="CHEBI:136302"/>
    </reaction>
    <physiologicalReaction direction="left-to-right" evidence="11">
        <dbReference type="Rhea" id="RHEA:52061"/>
    </physiologicalReaction>
</comment>
<dbReference type="InterPro" id="IPR006838">
    <property type="entry name" value="ADTRP_AIG1"/>
</dbReference>
<comment type="catalytic activity">
    <reaction evidence="16">
        <text>12-(9Z-hexadecenoyloxy)-octadecanoate + H2O = 12-hydroxyoctadecanoate + (9Z)-hexadecenoate + H(+)</text>
        <dbReference type="Rhea" id="RHEA:52072"/>
        <dbReference type="ChEBI" id="CHEBI:15377"/>
        <dbReference type="ChEBI" id="CHEBI:15378"/>
        <dbReference type="ChEBI" id="CHEBI:32372"/>
        <dbReference type="ChEBI" id="CHEBI:84201"/>
        <dbReference type="ChEBI" id="CHEBI:136312"/>
    </reaction>
    <physiologicalReaction direction="left-to-right" evidence="16">
        <dbReference type="Rhea" id="RHEA:52073"/>
    </physiologicalReaction>
</comment>
<comment type="catalytic activity">
    <reaction evidence="7">
        <text>12-hexadecanoyloxy-octadecanoate + H2O = 12-hydroxyoctadecanoate + hexadecanoate + H(+)</text>
        <dbReference type="Rhea" id="RHEA:52056"/>
        <dbReference type="ChEBI" id="CHEBI:7896"/>
        <dbReference type="ChEBI" id="CHEBI:15377"/>
        <dbReference type="ChEBI" id="CHEBI:15378"/>
        <dbReference type="ChEBI" id="CHEBI:83677"/>
        <dbReference type="ChEBI" id="CHEBI:84201"/>
    </reaction>
    <physiologicalReaction direction="left-to-right" evidence="7">
        <dbReference type="Rhea" id="RHEA:52057"/>
    </physiologicalReaction>
</comment>
<dbReference type="Pfam" id="PF04750">
    <property type="entry name" value="Far-17a_AIG1"/>
    <property type="match status" value="1"/>
</dbReference>
<evidence type="ECO:0000256" key="17">
    <source>
        <dbReference type="SAM" id="Phobius"/>
    </source>
</evidence>
<comment type="caution">
    <text evidence="18">The sequence shown here is derived from an EMBL/GenBank/DDBJ whole genome shotgun (WGS) entry which is preliminary data.</text>
</comment>
<evidence type="ECO:0000256" key="15">
    <source>
        <dbReference type="ARBA" id="ARBA00049322"/>
    </source>
</evidence>
<comment type="catalytic activity">
    <reaction evidence="14">
        <text>13-(9Z-octadecenoyloxy)-octadecanoate + H2O = 13-hydroxy-octadecanoate + (9Z)-octadecenoate + H(+)</text>
        <dbReference type="Rhea" id="RHEA:52064"/>
        <dbReference type="ChEBI" id="CHEBI:15377"/>
        <dbReference type="ChEBI" id="CHEBI:15378"/>
        <dbReference type="ChEBI" id="CHEBI:30823"/>
        <dbReference type="ChEBI" id="CHEBI:136303"/>
        <dbReference type="ChEBI" id="CHEBI:136304"/>
    </reaction>
    <physiologicalReaction direction="left-to-right" evidence="14">
        <dbReference type="Rhea" id="RHEA:52065"/>
    </physiologicalReaction>
</comment>
<comment type="subcellular location">
    <subcellularLocation>
        <location evidence="2">Endomembrane system</location>
        <topology evidence="2">Multi-pass membrane protein</topology>
    </subcellularLocation>
</comment>
<evidence type="ECO:0000256" key="11">
    <source>
        <dbReference type="ARBA" id="ARBA00048701"/>
    </source>
</evidence>
<sequence length="237" mass="27996">MLRVLVHLAAALQFSYSVYYDWSYVHVPREMSNGSKFGGKFIFLTFWNAIIQAFFFWLCLLNDLVGSNEINPRRMPAIRKFKDKLFCTIAFPLSAFVAITFWGLYAIDRELVLPKVLDSYFPTWLNHIMHTCIIIFSLIELVSMFRIYPPKKQGLVTLTLFMLVYLIWTFIIYFKSGEWVYPVLQVLNWPQRIAFFLGLLLLVQSFYLCGDLLNKFIWRSEFKKLEGVTQSHKRKGH</sequence>
<organism evidence="18 19">
    <name type="scientific">Polyplax serrata</name>
    <name type="common">Common mouse louse</name>
    <dbReference type="NCBI Taxonomy" id="468196"/>
    <lineage>
        <taxon>Eukaryota</taxon>
        <taxon>Metazoa</taxon>
        <taxon>Ecdysozoa</taxon>
        <taxon>Arthropoda</taxon>
        <taxon>Hexapoda</taxon>
        <taxon>Insecta</taxon>
        <taxon>Pterygota</taxon>
        <taxon>Neoptera</taxon>
        <taxon>Paraneoptera</taxon>
        <taxon>Psocodea</taxon>
        <taxon>Troctomorpha</taxon>
        <taxon>Phthiraptera</taxon>
        <taxon>Anoplura</taxon>
        <taxon>Polyplacidae</taxon>
        <taxon>Polyplax</taxon>
    </lineage>
</organism>
<protein>
    <recommendedName>
        <fullName evidence="20">Androgen-induced gene 1 protein-like</fullName>
    </recommendedName>
</protein>
<evidence type="ECO:0000256" key="3">
    <source>
        <dbReference type="ARBA" id="ARBA00009300"/>
    </source>
</evidence>
<evidence type="ECO:0000256" key="6">
    <source>
        <dbReference type="ARBA" id="ARBA00023136"/>
    </source>
</evidence>
<feature type="transmembrane region" description="Helical" evidence="17">
    <location>
        <begin position="41"/>
        <end position="65"/>
    </location>
</feature>
<evidence type="ECO:0000256" key="5">
    <source>
        <dbReference type="ARBA" id="ARBA00022989"/>
    </source>
</evidence>
<feature type="transmembrane region" description="Helical" evidence="17">
    <location>
        <begin position="193"/>
        <end position="213"/>
    </location>
</feature>
<evidence type="ECO:0000256" key="10">
    <source>
        <dbReference type="ARBA" id="ARBA00048680"/>
    </source>
</evidence>
<comment type="catalytic activity">
    <reaction evidence="9">
        <text>9-hexadecanoyloxy-octadecanoate + H2O = 9-hydroxy-octadecanoate + hexadecanoate + H(+)</text>
        <dbReference type="Rhea" id="RHEA:52052"/>
        <dbReference type="ChEBI" id="CHEBI:7896"/>
        <dbReference type="ChEBI" id="CHEBI:15377"/>
        <dbReference type="ChEBI" id="CHEBI:15378"/>
        <dbReference type="ChEBI" id="CHEBI:83670"/>
        <dbReference type="ChEBI" id="CHEBI:136286"/>
    </reaction>
    <physiologicalReaction direction="left-to-right" evidence="9">
        <dbReference type="Rhea" id="RHEA:52053"/>
    </physiologicalReaction>
</comment>
<accession>A0ABR1ARL5</accession>
<proteinExistence type="inferred from homology"/>
<comment type="catalytic activity">
    <reaction evidence="13">
        <text>9-octadecanoyloxy-octadecanoate + H2O = 9-hydroxy-octadecanoate + octadecanoate + H(+)</text>
        <dbReference type="Rhea" id="RHEA:52096"/>
        <dbReference type="ChEBI" id="CHEBI:15377"/>
        <dbReference type="ChEBI" id="CHEBI:15378"/>
        <dbReference type="ChEBI" id="CHEBI:25629"/>
        <dbReference type="ChEBI" id="CHEBI:136286"/>
        <dbReference type="ChEBI" id="CHEBI:136373"/>
    </reaction>
    <physiologicalReaction direction="left-to-right" evidence="13">
        <dbReference type="Rhea" id="RHEA:52097"/>
    </physiologicalReaction>
</comment>
<evidence type="ECO:0008006" key="20">
    <source>
        <dbReference type="Google" id="ProtNLM"/>
    </source>
</evidence>
<comment type="catalytic activity">
    <reaction evidence="15">
        <text>13-(9Z-hexadecenoyloxy)-octadecanoate + H2O = 13-hydroxy-octadecanoate + (9Z)-hexadecenoate + H(+)</text>
        <dbReference type="Rhea" id="RHEA:52076"/>
        <dbReference type="ChEBI" id="CHEBI:15377"/>
        <dbReference type="ChEBI" id="CHEBI:15378"/>
        <dbReference type="ChEBI" id="CHEBI:32372"/>
        <dbReference type="ChEBI" id="CHEBI:136304"/>
        <dbReference type="ChEBI" id="CHEBI:136315"/>
    </reaction>
    <physiologicalReaction direction="left-to-right" evidence="15">
        <dbReference type="Rhea" id="RHEA:52077"/>
    </physiologicalReaction>
</comment>
<feature type="transmembrane region" description="Helical" evidence="17">
    <location>
        <begin position="85"/>
        <end position="107"/>
    </location>
</feature>
<comment type="catalytic activity">
    <reaction evidence="1">
        <text>9-(9Z-hexadecenoyloxy)-octadecanoate + H2O = (9Z)-hexadecenoate + 9-hydroxy-octadecanoate + H(+)</text>
        <dbReference type="Rhea" id="RHEA:52068"/>
        <dbReference type="ChEBI" id="CHEBI:15377"/>
        <dbReference type="ChEBI" id="CHEBI:15378"/>
        <dbReference type="ChEBI" id="CHEBI:32372"/>
        <dbReference type="ChEBI" id="CHEBI:136286"/>
        <dbReference type="ChEBI" id="CHEBI:136309"/>
    </reaction>
    <physiologicalReaction direction="left-to-right" evidence="1">
        <dbReference type="Rhea" id="RHEA:52069"/>
    </physiologicalReaction>
</comment>
<comment type="catalytic activity">
    <reaction evidence="8">
        <text>13-octadecanoyloxy-octadecanoate + H2O = 13-hydroxy-octadecanoate + octadecanoate + H(+)</text>
        <dbReference type="Rhea" id="RHEA:52084"/>
        <dbReference type="ChEBI" id="CHEBI:15377"/>
        <dbReference type="ChEBI" id="CHEBI:15378"/>
        <dbReference type="ChEBI" id="CHEBI:25629"/>
        <dbReference type="ChEBI" id="CHEBI:136304"/>
        <dbReference type="ChEBI" id="CHEBI:136335"/>
    </reaction>
    <physiologicalReaction direction="left-to-right" evidence="8">
        <dbReference type="Rhea" id="RHEA:52085"/>
    </physiologicalReaction>
</comment>
<keyword evidence="5 17" id="KW-1133">Transmembrane helix</keyword>
<feature type="transmembrane region" description="Helical" evidence="17">
    <location>
        <begin position="127"/>
        <end position="148"/>
    </location>
</feature>
<evidence type="ECO:0000256" key="7">
    <source>
        <dbReference type="ARBA" id="ARBA00047368"/>
    </source>
</evidence>
<name>A0ABR1ARL5_POLSC</name>
<evidence type="ECO:0000256" key="16">
    <source>
        <dbReference type="ARBA" id="ARBA00049428"/>
    </source>
</evidence>
<gene>
    <name evidence="18" type="ORF">RUM44_009055</name>
</gene>
<dbReference type="EMBL" id="JAWJWF010000045">
    <property type="protein sequence ID" value="KAK6626581.1"/>
    <property type="molecule type" value="Genomic_DNA"/>
</dbReference>
<evidence type="ECO:0000256" key="9">
    <source>
        <dbReference type="ARBA" id="ARBA00047863"/>
    </source>
</evidence>
<comment type="similarity">
    <text evidence="3">Belongs to the AIG1 family.</text>
</comment>
<keyword evidence="19" id="KW-1185">Reference proteome</keyword>
<keyword evidence="4 17" id="KW-0812">Transmembrane</keyword>
<dbReference type="PANTHER" id="PTHR10989:SF16">
    <property type="entry name" value="AT02829P-RELATED"/>
    <property type="match status" value="1"/>
</dbReference>
<evidence type="ECO:0000313" key="19">
    <source>
        <dbReference type="Proteomes" id="UP001359485"/>
    </source>
</evidence>
<dbReference type="Proteomes" id="UP001359485">
    <property type="component" value="Unassembled WGS sequence"/>
</dbReference>